<dbReference type="EMBL" id="OW240914">
    <property type="protein sequence ID" value="CAH2276879.1"/>
    <property type="molecule type" value="Genomic_DNA"/>
</dbReference>
<keyword evidence="3" id="KW-1185">Reference proteome</keyword>
<proteinExistence type="predicted"/>
<evidence type="ECO:0000313" key="2">
    <source>
        <dbReference type="EMBL" id="CAH2276879.1"/>
    </source>
</evidence>
<evidence type="ECO:0000313" key="3">
    <source>
        <dbReference type="Proteomes" id="UP001295444"/>
    </source>
</evidence>
<dbReference type="Proteomes" id="UP001295444">
    <property type="component" value="Chromosome 03"/>
</dbReference>
<evidence type="ECO:0000256" key="1">
    <source>
        <dbReference type="SAM" id="Coils"/>
    </source>
</evidence>
<feature type="coiled-coil region" evidence="1">
    <location>
        <begin position="16"/>
        <end position="43"/>
    </location>
</feature>
<sequence>MQEMADLYGTISKLELQHKQNQLASVRQDLIDARRRLKDLLTKRYYRSLQHSKNFFYIHANKGGKYLARVLKGDTPRTRIHKIRLQTGTVSQFPEDIANEFQRYYYALYNLHGPGNMTVGSHASTLIQEYLQDN</sequence>
<protein>
    <submittedName>
        <fullName evidence="2">Uncharacterized protein</fullName>
    </submittedName>
</protein>
<name>A0AAD1RUV9_PELCU</name>
<feature type="non-terminal residue" evidence="2">
    <location>
        <position position="134"/>
    </location>
</feature>
<organism evidence="2 3">
    <name type="scientific">Pelobates cultripes</name>
    <name type="common">Western spadefoot toad</name>
    <dbReference type="NCBI Taxonomy" id="61616"/>
    <lineage>
        <taxon>Eukaryota</taxon>
        <taxon>Metazoa</taxon>
        <taxon>Chordata</taxon>
        <taxon>Craniata</taxon>
        <taxon>Vertebrata</taxon>
        <taxon>Euteleostomi</taxon>
        <taxon>Amphibia</taxon>
        <taxon>Batrachia</taxon>
        <taxon>Anura</taxon>
        <taxon>Pelobatoidea</taxon>
        <taxon>Pelobatidae</taxon>
        <taxon>Pelobates</taxon>
    </lineage>
</organism>
<keyword evidence="1" id="KW-0175">Coiled coil</keyword>
<dbReference type="AlphaFoldDB" id="A0AAD1RUV9"/>
<gene>
    <name evidence="2" type="ORF">PECUL_23A054166</name>
</gene>
<accession>A0AAD1RUV9</accession>
<reference evidence="2" key="1">
    <citation type="submission" date="2022-03" db="EMBL/GenBank/DDBJ databases">
        <authorList>
            <person name="Alioto T."/>
            <person name="Alioto T."/>
            <person name="Gomez Garrido J."/>
        </authorList>
    </citation>
    <scope>NUCLEOTIDE SEQUENCE</scope>
</reference>